<keyword evidence="9" id="KW-1185">Reference proteome</keyword>
<comment type="subcellular location">
    <subcellularLocation>
        <location evidence="1">Cell outer membrane</location>
    </subcellularLocation>
</comment>
<reference evidence="8 9" key="1">
    <citation type="submission" date="2018-03" db="EMBL/GenBank/DDBJ databases">
        <title>Genomic Encyclopedia of Archaeal and Bacterial Type Strains, Phase II (KMG-II): from individual species to whole genera.</title>
        <authorList>
            <person name="Goeker M."/>
        </authorList>
    </citation>
    <scope>NUCLEOTIDE SEQUENCE [LARGE SCALE GENOMIC DNA]</scope>
    <source>
        <strain evidence="8 9">DSM 100214</strain>
    </source>
</reference>
<dbReference type="EMBL" id="QICL01000001">
    <property type="protein sequence ID" value="PXV69118.1"/>
    <property type="molecule type" value="Genomic_DNA"/>
</dbReference>
<accession>A0A2V3PX03</accession>
<evidence type="ECO:0000256" key="1">
    <source>
        <dbReference type="ARBA" id="ARBA00004442"/>
    </source>
</evidence>
<feature type="domain" description="RagB/SusD" evidence="6">
    <location>
        <begin position="323"/>
        <end position="592"/>
    </location>
</feature>
<dbReference type="SUPFAM" id="SSF48452">
    <property type="entry name" value="TPR-like"/>
    <property type="match status" value="1"/>
</dbReference>
<protein>
    <submittedName>
        <fullName evidence="8">Putative outer membrane starch-binding protein</fullName>
    </submittedName>
</protein>
<dbReference type="Proteomes" id="UP000247973">
    <property type="component" value="Unassembled WGS sequence"/>
</dbReference>
<keyword evidence="5" id="KW-0998">Cell outer membrane</keyword>
<dbReference type="GO" id="GO:0009279">
    <property type="term" value="C:cell outer membrane"/>
    <property type="evidence" value="ECO:0007669"/>
    <property type="project" value="UniProtKB-SubCell"/>
</dbReference>
<evidence type="ECO:0000259" key="6">
    <source>
        <dbReference type="Pfam" id="PF07980"/>
    </source>
</evidence>
<proteinExistence type="inferred from homology"/>
<organism evidence="8 9">
    <name type="scientific">Dysgonomonas alginatilytica</name>
    <dbReference type="NCBI Taxonomy" id="1605892"/>
    <lineage>
        <taxon>Bacteria</taxon>
        <taxon>Pseudomonadati</taxon>
        <taxon>Bacteroidota</taxon>
        <taxon>Bacteroidia</taxon>
        <taxon>Bacteroidales</taxon>
        <taxon>Dysgonomonadaceae</taxon>
        <taxon>Dysgonomonas</taxon>
    </lineage>
</organism>
<dbReference type="InterPro" id="IPR011990">
    <property type="entry name" value="TPR-like_helical_dom_sf"/>
</dbReference>
<dbReference type="OrthoDB" id="1031584at2"/>
<evidence type="ECO:0000256" key="2">
    <source>
        <dbReference type="ARBA" id="ARBA00006275"/>
    </source>
</evidence>
<comment type="similarity">
    <text evidence="2">Belongs to the SusD family.</text>
</comment>
<name>A0A2V3PX03_9BACT</name>
<evidence type="ECO:0000256" key="3">
    <source>
        <dbReference type="ARBA" id="ARBA00022729"/>
    </source>
</evidence>
<comment type="caution">
    <text evidence="8">The sequence shown here is derived from an EMBL/GenBank/DDBJ whole genome shotgun (WGS) entry which is preliminary data.</text>
</comment>
<dbReference type="Gene3D" id="1.25.40.390">
    <property type="match status" value="1"/>
</dbReference>
<dbReference type="Pfam" id="PF14322">
    <property type="entry name" value="SusD-like_3"/>
    <property type="match status" value="1"/>
</dbReference>
<gene>
    <name evidence="8" type="ORF">CLV62_101387</name>
</gene>
<dbReference type="Pfam" id="PF07980">
    <property type="entry name" value="SusD_RagB"/>
    <property type="match status" value="1"/>
</dbReference>
<keyword evidence="3" id="KW-0732">Signal</keyword>
<evidence type="ECO:0000256" key="5">
    <source>
        <dbReference type="ARBA" id="ARBA00023237"/>
    </source>
</evidence>
<dbReference type="InterPro" id="IPR012944">
    <property type="entry name" value="SusD_RagB_dom"/>
</dbReference>
<dbReference type="InterPro" id="IPR033985">
    <property type="entry name" value="SusD-like_N"/>
</dbReference>
<sequence>MKKIFKNSIYAIGCLLLFTNCNDGFLEREPTHDLNDVNYWRTANDLKVYNNGVYDAAGDNGVNVFYLGNSNNGYNSSIYSAMSVESQSDNFASLVSGHTEYVRIAAGQATVPDNAGRGGWKWDFLRRCNVFLQNYQRANIDAGVRRNYAGEVYFFRSWFYLDKVQMYGNVPLIMRPLDESSPELYEKQTDRKIVMDTVLADINKAIDYLPETWAADHPDRVTKLTALALKSRICLYEGTFRKYHNIPDADKFLKEAVDAADRLIKTGKYRIYNTGNPASDYHTLFTSEDLKTNPECIMPRVYATPGMGHRISGYIVTQAAGATKDLVDDFLCIEPDGTAKPIALSSVFKNDAIEDIFKNRDPRLAQTILNPLDAERIFHKKGEYPNLIGMGGSWESTTGYHFIKNYDYTDDLRGQNNEINDFPIIRYAEVLLNYAEAKAELGTITLADLNISINQLRDRAGVPHLDLNPPMDPKYSGEGISALLVEIRRERRVELSFENFRYQDLMRWKKGSYLAKPVLGMRLEDKDREEGGRYAKTKAKTVTVNGQKFIDAYAGTSYASDKRVFKEAQHYWHPLPINVIAKNPNLDQNPGWK</sequence>
<keyword evidence="4" id="KW-0472">Membrane</keyword>
<dbReference type="RefSeq" id="WP_110309079.1">
    <property type="nucleotide sequence ID" value="NZ_QICL01000001.1"/>
</dbReference>
<evidence type="ECO:0000313" key="9">
    <source>
        <dbReference type="Proteomes" id="UP000247973"/>
    </source>
</evidence>
<evidence type="ECO:0000256" key="4">
    <source>
        <dbReference type="ARBA" id="ARBA00023136"/>
    </source>
</evidence>
<evidence type="ECO:0000259" key="7">
    <source>
        <dbReference type="Pfam" id="PF14322"/>
    </source>
</evidence>
<feature type="domain" description="SusD-like N-terminal" evidence="7">
    <location>
        <begin position="25"/>
        <end position="235"/>
    </location>
</feature>
<dbReference type="AlphaFoldDB" id="A0A2V3PX03"/>
<evidence type="ECO:0000313" key="8">
    <source>
        <dbReference type="EMBL" id="PXV69118.1"/>
    </source>
</evidence>